<dbReference type="GO" id="GO:0046872">
    <property type="term" value="F:metal ion binding"/>
    <property type="evidence" value="ECO:0007669"/>
    <property type="project" value="UniProtKB-UniRule"/>
</dbReference>
<feature type="active site" description="For RuvC-like nuclease domain" evidence="12">
    <location>
        <position position="9"/>
    </location>
</feature>
<evidence type="ECO:0000256" key="1">
    <source>
        <dbReference type="ARBA" id="ARBA00001946"/>
    </source>
</evidence>
<feature type="domain" description="HNH Cas9-type" evidence="13">
    <location>
        <begin position="606"/>
        <end position="767"/>
    </location>
</feature>
<feature type="binding site" evidence="12">
    <location>
        <position position="603"/>
    </location>
    <ligand>
        <name>Mg(2+)</name>
        <dbReference type="ChEBI" id="CHEBI:18420"/>
        <label>2</label>
    </ligand>
</feature>
<evidence type="ECO:0000256" key="8">
    <source>
        <dbReference type="ARBA" id="ARBA00023118"/>
    </source>
</evidence>
<comment type="function">
    <text evidence="12">CRISPR (clustered regularly interspaced short palindromic repeat) is an adaptive immune system that provides protection against mobile genetic elements (viruses, transposable elements and conjugative plasmids). CRISPR clusters contain spacers, sequences complementary to antecedent mobile elements, and target invading nucleic acids. CRISPR clusters are transcribed and processed into CRISPR RNA (crRNA). In type II CRISPR systems correct processing of pre-crRNA requires a trans-encoded small RNA (tracrRNA), endogenous ribonuclease 3 (rnc) and this protein. The tracrRNA serves as a guide for ribonuclease 3-aided processing of pre-crRNA. Subsequently Cas9/crRNA/tracrRNA endonucleolytically cleaves linear or circular dsDNA target complementary to the spacer; Cas9 is inactive in the absence of the 2 guide RNAs (gRNA). Cas9 recognizes the protospacer adjacent motif (PAM) in the CRISPR repeat sequences to help distinguish self versus nonself, as targets within the bacterial CRISPR locus do not have PAMs. PAM recognition is also required for catalytic activity.</text>
</comment>
<dbReference type="Pfam" id="PF18541">
    <property type="entry name" value="RuvC_III"/>
    <property type="match status" value="1"/>
</dbReference>
<keyword evidence="3 12" id="KW-0479">Metal-binding</keyword>
<dbReference type="Gene3D" id="3.30.420.10">
    <property type="entry name" value="Ribonuclease H-like superfamily/Ribonuclease H"/>
    <property type="match status" value="2"/>
</dbReference>
<keyword evidence="7 12" id="KW-0694">RNA-binding</keyword>
<comment type="subunit">
    <text evidence="11 12">Monomer. Binds crRNA and tracrRNA.</text>
</comment>
<feature type="active site" description="Proton acceptor for HNH nuclease domain" evidence="12">
    <location>
        <position position="686"/>
    </location>
</feature>
<feature type="binding site" evidence="12">
    <location>
        <position position="9"/>
    </location>
    <ligand>
        <name>Mg(2+)</name>
        <dbReference type="ChEBI" id="CHEBI:18420"/>
        <label>1</label>
    </ligand>
</feature>
<evidence type="ECO:0000256" key="5">
    <source>
        <dbReference type="ARBA" id="ARBA00022801"/>
    </source>
</evidence>
<gene>
    <name evidence="12" type="primary">cas9</name>
    <name evidence="14" type="ORF">GTC17259_12770</name>
</gene>
<sequence>MKKRILGLDTGTNSLGWAVVDRDDKNQYSLIKRGDLIFDEGVKIEKGIESSKATERTGHRGLRRQYFRRRLRKIEVLRVLVKYGLCPHVSDEELHLWHTRKVYPKNDGLLLWQRTDENDGKNPYIYRCRCLHEKLDLSNTADRMVLGRAMYHLAQRRGFLSNRLDSSEDEKEDGAVKGGISSLTNEMQAAGCEYLGEYFYRLYNELGNTVKIRNRYTSREQHYKKEFYAICEKQQLDDQLIEELAKALYFQRPLKSQRHSVGKCTFEPSKTRCADSHPAYEEFRMLSFVNTIKVKSPYDEELRVLNAKEREAIAKLFYRKSKPNFDFEDIAKELAGRKNYCYIGDMADKAYKFNYRMSQGVSGCPTTTSLMGVFGQEWRASIAETYLATDTKLGQKSVDGMVDDVWNVLYSFSSKEKLRDFGRTKLQLSDEAAEKFANIRLTHSFASLSLKAIRKINVFLRMGLVYSHAVTLANIPTIVGPDVWQTQHEYILKELLPLIENFNPRDTELQGTLDFCVKDFLRNNFDLKQGAADKLYHPSMIETYPDAGVNAKGVLQLGSPRTNAIRNPMAMRSLHKMRLVINQLLREGTINQDTEIHIEYARELNDANKRKAISDWQKSKEKERKKYEGEIIALYKEETGKEITPTDTDILKFKLWEEQNHICLYTGKQIGIAEFLGTNPRYDIEHTVPQSVGGDSTDMNLTLCDSRFNRDIKKAQLPIQLENHADILVRIAEWKERYEKLSKDIDRIRTHSGMAKEIKDRLIQKRHRLKLERDYWRGKYERFVMEKVPEGFSRRQGAGIGLISKYAGLYLKSLFHDKNDRNKSHVFVVKGTTTAEFRKMWGLQSEYEQKSRVNHVHHCIDAITIACIGKYEYAQMAQYYHDEAEYLYHHGAKPSFAKPWKTFTEDLLNLERNLLVVHHSQNNMAKRARKKVLTATGEYWAQGDSARGSLHKDTYYGAIERDGKIKYVVRKPISSLKSSDEVDKIVDNTVKEIVRKALEGKNFKEAINAPIYMNQEKGILIKKVRCYAKIKRPIDIRTHRDVSKQEYKQQFHVDNDDNYMIAIYEGVVKGKIKRDFELVKNIEAANFFKQSQDRKDYPTIIPEKSFRNGFPLKTTLTIGTMVILFEKNKEEIDFTKTEDISRRLYKLTGMTSMVTDSGEYGVLSLRHHQEARSSKELKSKNGAFKNGEELRPAITMLHTQFNALVQNIDFRMDAIGNIELIK</sequence>
<dbReference type="NCBIfam" id="TIGR01865">
    <property type="entry name" value="cas_Csn1"/>
    <property type="match status" value="1"/>
</dbReference>
<keyword evidence="9 12" id="KW-0238">DNA-binding</keyword>
<dbReference type="InterPro" id="IPR033114">
    <property type="entry name" value="HNH_CAS9"/>
</dbReference>
<accession>A0AB33J9L7</accession>
<evidence type="ECO:0000256" key="12">
    <source>
        <dbReference type="HAMAP-Rule" id="MF_01480"/>
    </source>
</evidence>
<evidence type="ECO:0000256" key="4">
    <source>
        <dbReference type="ARBA" id="ARBA00022759"/>
    </source>
</evidence>
<evidence type="ECO:0000313" key="14">
    <source>
        <dbReference type="EMBL" id="BFO76227.1"/>
    </source>
</evidence>
<evidence type="ECO:0000256" key="11">
    <source>
        <dbReference type="ARBA" id="ARBA00046380"/>
    </source>
</evidence>
<dbReference type="AlphaFoldDB" id="A0AB33J9L7"/>
<feature type="binding site" evidence="12">
    <location>
        <position position="9"/>
    </location>
    <ligand>
        <name>Mg(2+)</name>
        <dbReference type="ChEBI" id="CHEBI:18420"/>
        <label>2</label>
    </ligand>
</feature>
<keyword evidence="4 12" id="KW-0255">Endonuclease</keyword>
<evidence type="ECO:0000256" key="6">
    <source>
        <dbReference type="ARBA" id="ARBA00022842"/>
    </source>
</evidence>
<evidence type="ECO:0000256" key="2">
    <source>
        <dbReference type="ARBA" id="ARBA00022722"/>
    </source>
</evidence>
<evidence type="ECO:0000259" key="13">
    <source>
        <dbReference type="PROSITE" id="PS51749"/>
    </source>
</evidence>
<dbReference type="InterPro" id="IPR036397">
    <property type="entry name" value="RNaseH_sf"/>
</dbReference>
<feature type="binding site" evidence="12">
    <location>
        <position position="599"/>
    </location>
    <ligand>
        <name>Mg(2+)</name>
        <dbReference type="ChEBI" id="CHEBI:18420"/>
        <label>1</label>
    </ligand>
</feature>
<dbReference type="EC" id="3.1.-.-" evidence="12"/>
<keyword evidence="2 12" id="KW-0540">Nuclease</keyword>
<evidence type="ECO:0000256" key="3">
    <source>
        <dbReference type="ARBA" id="ARBA00022723"/>
    </source>
</evidence>
<keyword evidence="8 12" id="KW-0051">Antiviral defense</keyword>
<evidence type="ECO:0000256" key="7">
    <source>
        <dbReference type="ARBA" id="ARBA00022884"/>
    </source>
</evidence>
<dbReference type="GO" id="GO:0043571">
    <property type="term" value="P:maintenance of CRISPR repeat elements"/>
    <property type="evidence" value="ECO:0007669"/>
    <property type="project" value="UniProtKB-UniRule"/>
</dbReference>
<dbReference type="Pfam" id="PF13395">
    <property type="entry name" value="HNH_4"/>
    <property type="match status" value="1"/>
</dbReference>
<dbReference type="EMBL" id="AP035787">
    <property type="protein sequence ID" value="BFO76227.1"/>
    <property type="molecule type" value="Genomic_DNA"/>
</dbReference>
<proteinExistence type="inferred from homology"/>
<comment type="domain">
    <text evidence="12">Has 2 endonuclease domains. The discontinuous RuvC-like domain cleaves the target DNA noncomplementary to crRNA while the HNH nuclease domain cleaves the target DNA complementary to crRNA.</text>
</comment>
<name>A0AB33J9L7_9BACT</name>
<dbReference type="Pfam" id="PF18470">
    <property type="entry name" value="Cas9_a"/>
    <property type="match status" value="1"/>
</dbReference>
<evidence type="ECO:0000256" key="9">
    <source>
        <dbReference type="ARBA" id="ARBA00023125"/>
    </source>
</evidence>
<feature type="binding site" evidence="12">
    <location>
        <position position="858"/>
    </location>
    <ligand>
        <name>Mg(2+)</name>
        <dbReference type="ChEBI" id="CHEBI:18420"/>
        <label>2</label>
    </ligand>
</feature>
<dbReference type="InterPro" id="IPR028629">
    <property type="entry name" value="Cas9"/>
</dbReference>
<dbReference type="GO" id="GO:0051607">
    <property type="term" value="P:defense response to virus"/>
    <property type="evidence" value="ECO:0007669"/>
    <property type="project" value="UniProtKB-UniRule"/>
</dbReference>
<comment type="similarity">
    <text evidence="12">Belongs to the CRISPR-associated Cas9 family.</text>
</comment>
<dbReference type="InterPro" id="IPR003615">
    <property type="entry name" value="HNH_nuc"/>
</dbReference>
<dbReference type="GO" id="GO:0016787">
    <property type="term" value="F:hydrolase activity"/>
    <property type="evidence" value="ECO:0007669"/>
    <property type="project" value="UniProtKB-KW"/>
</dbReference>
<dbReference type="GO" id="GO:0004519">
    <property type="term" value="F:endonuclease activity"/>
    <property type="evidence" value="ECO:0007669"/>
    <property type="project" value="UniProtKB-UniRule"/>
</dbReference>
<organism evidence="14">
    <name type="scientific">Prevotella sp. GTC17259</name>
    <dbReference type="NCBI Taxonomy" id="3236795"/>
    <lineage>
        <taxon>Bacteria</taxon>
        <taxon>Pseudomonadati</taxon>
        <taxon>Bacteroidota</taxon>
        <taxon>Bacteroidia</taxon>
        <taxon>Bacteroidales</taxon>
        <taxon>Prevotellaceae</taxon>
        <taxon>Prevotella</taxon>
    </lineage>
</organism>
<protein>
    <recommendedName>
        <fullName evidence="12">CRISPR-associated endonuclease Cas9</fullName>
        <ecNumber evidence="12">3.1.-.-</ecNumber>
    </recommendedName>
</protein>
<reference evidence="14" key="1">
    <citation type="submission" date="2024-07" db="EMBL/GenBank/DDBJ databases">
        <title>Complete genome sequence of Prevotella sp. YM-2024 GTC17259.</title>
        <authorList>
            <person name="Hayashi M."/>
            <person name="Muto Y."/>
            <person name="Tanaka K."/>
            <person name="Niwa H."/>
        </authorList>
    </citation>
    <scope>NUCLEOTIDE SEQUENCE</scope>
    <source>
        <strain evidence="14">GTC17259</strain>
    </source>
</reference>
<keyword evidence="10" id="KW-0464">Manganese</keyword>
<dbReference type="GO" id="GO:0003677">
    <property type="term" value="F:DNA binding"/>
    <property type="evidence" value="ECO:0007669"/>
    <property type="project" value="UniProtKB-UniRule"/>
</dbReference>
<dbReference type="InterPro" id="IPR040619">
    <property type="entry name" value="Cas9_alpha-helical_lobe"/>
</dbReference>
<dbReference type="HAMAP" id="MF_01480">
    <property type="entry name" value="Cas9"/>
    <property type="match status" value="1"/>
</dbReference>
<feature type="binding site" evidence="12">
    <location>
        <position position="603"/>
    </location>
    <ligand>
        <name>Mg(2+)</name>
        <dbReference type="ChEBI" id="CHEBI:18420"/>
        <label>1</label>
    </ligand>
</feature>
<comment type="cofactor">
    <cofactor evidence="1 12">
        <name>Mg(2+)</name>
        <dbReference type="ChEBI" id="CHEBI:18420"/>
    </cofactor>
</comment>
<keyword evidence="5 12" id="KW-0378">Hydrolase</keyword>
<dbReference type="InterPro" id="IPR041383">
    <property type="entry name" value="RuvC_III"/>
</dbReference>
<dbReference type="PROSITE" id="PS51749">
    <property type="entry name" value="HNH_CAS9"/>
    <property type="match status" value="1"/>
</dbReference>
<dbReference type="GO" id="GO:0003723">
    <property type="term" value="F:RNA binding"/>
    <property type="evidence" value="ECO:0007669"/>
    <property type="project" value="UniProtKB-UniRule"/>
</dbReference>
<keyword evidence="6 12" id="KW-0460">Magnesium</keyword>
<evidence type="ECO:0000256" key="10">
    <source>
        <dbReference type="ARBA" id="ARBA00023211"/>
    </source>
</evidence>